<name>A0ABX0SBB5_9ACTN</name>
<evidence type="ECO:0000313" key="3">
    <source>
        <dbReference type="EMBL" id="NIH55614.1"/>
    </source>
</evidence>
<dbReference type="Proteomes" id="UP000749311">
    <property type="component" value="Unassembled WGS sequence"/>
</dbReference>
<dbReference type="Pfam" id="PF25455">
    <property type="entry name" value="Beta-barrel_CAF17_C"/>
    <property type="match status" value="1"/>
</dbReference>
<dbReference type="InterPro" id="IPR027266">
    <property type="entry name" value="TrmE/GcvT-like"/>
</dbReference>
<evidence type="ECO:0000256" key="1">
    <source>
        <dbReference type="ARBA" id="ARBA00022946"/>
    </source>
</evidence>
<dbReference type="PIRSF" id="PIRSF006487">
    <property type="entry name" value="GcvT"/>
    <property type="match status" value="1"/>
</dbReference>
<proteinExistence type="predicted"/>
<organism evidence="3 4">
    <name type="scientific">Brooklawnia cerclae</name>
    <dbReference type="NCBI Taxonomy" id="349934"/>
    <lineage>
        <taxon>Bacteria</taxon>
        <taxon>Bacillati</taxon>
        <taxon>Actinomycetota</taxon>
        <taxon>Actinomycetes</taxon>
        <taxon>Propionibacteriales</taxon>
        <taxon>Propionibacteriaceae</taxon>
        <taxon>Brooklawnia</taxon>
    </lineage>
</organism>
<dbReference type="EMBL" id="JAAMOZ010000001">
    <property type="protein sequence ID" value="NIH55614.1"/>
    <property type="molecule type" value="Genomic_DNA"/>
</dbReference>
<sequence>MSGDGAYENGRVEVADGPDRGMAWHFGDPLGEQRAMEAGEALVELTSREVFTVTGEERLSWLHSLTSQAIDGPQAALGVDALVLSPTGQIEHGFVLVDDGTTAWCWTEPGDREGLVAFLESMKFWTKAEVVARDDLHVVWVGEQVDEPTVVLAGRTSLVGAGRELVVPADGELPVARHTGQWAFEALRVAAGVPRIGSDTDARTVPNEIGLFGTALDKGCYRGQETVARVHNLGRPPRRFVRLLLDGALPEEGAAIVLDGREVGHVGTAAQHHELGPVALGLVKRSVPADATLVAGGIAASQEVLVDPEVGLHFRPPAR</sequence>
<dbReference type="SUPFAM" id="SSF103025">
    <property type="entry name" value="Folate-binding domain"/>
    <property type="match status" value="1"/>
</dbReference>
<feature type="domain" description="CAF17 C-terminal" evidence="2">
    <location>
        <begin position="238"/>
        <end position="300"/>
    </location>
</feature>
<dbReference type="InterPro" id="IPR017703">
    <property type="entry name" value="YgfZ/GCV_T_CS"/>
</dbReference>
<dbReference type="PANTHER" id="PTHR22602:SF0">
    <property type="entry name" value="TRANSFERASE CAF17, MITOCHONDRIAL-RELATED"/>
    <property type="match status" value="1"/>
</dbReference>
<gene>
    <name evidence="3" type="ORF">FB473_000259</name>
</gene>
<keyword evidence="1" id="KW-0809">Transit peptide</keyword>
<evidence type="ECO:0000259" key="2">
    <source>
        <dbReference type="Pfam" id="PF25455"/>
    </source>
</evidence>
<dbReference type="InterPro" id="IPR045179">
    <property type="entry name" value="YgfZ/GcvT"/>
</dbReference>
<dbReference type="InterPro" id="IPR057460">
    <property type="entry name" value="CAF17_C"/>
</dbReference>
<dbReference type="RefSeq" id="WP_167164101.1">
    <property type="nucleotide sequence ID" value="NZ_BAAAOO010000012.1"/>
</dbReference>
<keyword evidence="4" id="KW-1185">Reference proteome</keyword>
<dbReference type="PANTHER" id="PTHR22602">
    <property type="entry name" value="TRANSFERASE CAF17, MITOCHONDRIAL-RELATED"/>
    <property type="match status" value="1"/>
</dbReference>
<comment type="caution">
    <text evidence="3">The sequence shown here is derived from an EMBL/GenBank/DDBJ whole genome shotgun (WGS) entry which is preliminary data.</text>
</comment>
<accession>A0ABX0SBB5</accession>
<evidence type="ECO:0000313" key="4">
    <source>
        <dbReference type="Proteomes" id="UP000749311"/>
    </source>
</evidence>
<dbReference type="Gene3D" id="3.30.1360.120">
    <property type="entry name" value="Probable tRNA modification gtpase trme, domain 1"/>
    <property type="match status" value="2"/>
</dbReference>
<reference evidence="3 4" key="1">
    <citation type="submission" date="2020-02" db="EMBL/GenBank/DDBJ databases">
        <title>Sequencing the genomes of 1000 actinobacteria strains.</title>
        <authorList>
            <person name="Klenk H.-P."/>
        </authorList>
    </citation>
    <scope>NUCLEOTIDE SEQUENCE [LARGE SCALE GENOMIC DNA]</scope>
    <source>
        <strain evidence="3 4">DSM 19609</strain>
    </source>
</reference>
<protein>
    <recommendedName>
        <fullName evidence="2">CAF17 C-terminal domain-containing protein</fullName>
    </recommendedName>
</protein>
<dbReference type="NCBIfam" id="TIGR03317">
    <property type="entry name" value="ygfZ_signature"/>
    <property type="match status" value="1"/>
</dbReference>